<dbReference type="AlphaFoldDB" id="A0A6A4D4I4"/>
<dbReference type="EMBL" id="QXFT01002251">
    <property type="protein sequence ID" value="KAE9301267.1"/>
    <property type="molecule type" value="Genomic_DNA"/>
</dbReference>
<dbReference type="Proteomes" id="UP000434957">
    <property type="component" value="Unassembled WGS sequence"/>
</dbReference>
<comment type="caution">
    <text evidence="2">The sequence shown here is derived from an EMBL/GenBank/DDBJ whole genome shotgun (WGS) entry which is preliminary data.</text>
</comment>
<evidence type="ECO:0000256" key="1">
    <source>
        <dbReference type="SAM" id="MobiDB-lite"/>
    </source>
</evidence>
<gene>
    <name evidence="2" type="ORF">PR003_g22562</name>
</gene>
<evidence type="ECO:0008006" key="4">
    <source>
        <dbReference type="Google" id="ProtNLM"/>
    </source>
</evidence>
<feature type="compositionally biased region" description="Low complexity" evidence="1">
    <location>
        <begin position="425"/>
        <end position="436"/>
    </location>
</feature>
<feature type="compositionally biased region" description="Polar residues" evidence="1">
    <location>
        <begin position="546"/>
        <end position="563"/>
    </location>
</feature>
<reference evidence="2 3" key="1">
    <citation type="submission" date="2018-08" db="EMBL/GenBank/DDBJ databases">
        <title>Genomic investigation of the strawberry pathogen Phytophthora fragariae indicates pathogenicity is determined by transcriptional variation in three key races.</title>
        <authorList>
            <person name="Adams T.M."/>
            <person name="Armitage A.D."/>
            <person name="Sobczyk M.K."/>
            <person name="Bates H.J."/>
            <person name="Dunwell J.M."/>
            <person name="Nellist C.F."/>
            <person name="Harrison R.J."/>
        </authorList>
    </citation>
    <scope>NUCLEOTIDE SEQUENCE [LARGE SCALE GENOMIC DNA]</scope>
    <source>
        <strain evidence="2 3">SCRP333</strain>
    </source>
</reference>
<evidence type="ECO:0000313" key="2">
    <source>
        <dbReference type="EMBL" id="KAE9301267.1"/>
    </source>
</evidence>
<protein>
    <recommendedName>
        <fullName evidence="4">OTU domain-containing protein</fullName>
    </recommendedName>
</protein>
<feature type="region of interest" description="Disordered" evidence="1">
    <location>
        <begin position="1"/>
        <end position="103"/>
    </location>
</feature>
<organism evidence="2 3">
    <name type="scientific">Phytophthora rubi</name>
    <dbReference type="NCBI Taxonomy" id="129364"/>
    <lineage>
        <taxon>Eukaryota</taxon>
        <taxon>Sar</taxon>
        <taxon>Stramenopiles</taxon>
        <taxon>Oomycota</taxon>
        <taxon>Peronosporomycetes</taxon>
        <taxon>Peronosporales</taxon>
        <taxon>Peronosporaceae</taxon>
        <taxon>Phytophthora</taxon>
    </lineage>
</organism>
<evidence type="ECO:0000313" key="3">
    <source>
        <dbReference type="Proteomes" id="UP000434957"/>
    </source>
</evidence>
<feature type="region of interest" description="Disordered" evidence="1">
    <location>
        <begin position="546"/>
        <end position="591"/>
    </location>
</feature>
<keyword evidence="3" id="KW-1185">Reference proteome</keyword>
<name>A0A6A4D4I4_9STRA</name>
<feature type="compositionally biased region" description="Basic and acidic residues" evidence="1">
    <location>
        <begin position="406"/>
        <end position="420"/>
    </location>
</feature>
<sequence length="845" mass="95749">MQVSDQPPDNPGEVIDVSTPSPPPERNKGDQLAGAKRHPELTNDQEEPQVTGTPKRRWTDAGGTTKDTTMATVLEEDDEEESEMDEPGFQEKQEDPQTYEETTEEPLTFAEMYLYMHGELAGKELQDAKETVSVMEYVRSMFKTVFKTHPTQSLAESKRHYPELTDEETDQLLRLFLMDIAVGRADTRKWRARLYDIVRSVYKTRRSMMDIVDHRIATSQAAVAPVVNAWTQQNEQQKTDNENDMDVDMTGVDNSPYRFLKSVYTASEITLYRKNCETPYGFPSKIQYCIHVTAEEIEGLPRQPGTITSFEQLAEYWIDEEEEQSNRETIGVVNQQQVPAIQLLQRELHPTTTTPIRRLGEAPVDNQARWQTVGQQNNRRSDKRTGELIAPRPPPGAPQRNPVTPRKPDRIFENDQKPNEKQQCSSPVAPPAVESPAETIKATLSQRTQKMQTLRGLIAKLIEERRLPSQQQALEAISKLQHEQFEGVKAKGNQVLKVCGLQETSTPRNGNCQYYAVASALLNRDFQDNSSKKPLEILTKLLQEGPSSTFTPSQSSDIKSSGSVWEEEMSEVQEELDLNQKEHPPDTSGGRFEARITTISSTRARHKELRKQWNALATQWEADTKDKFPTLPATTETWKLVVHKAPGPLLSLLQQYQSPDYILSAMTDAILDQWTVQARLECLVHCLSIMMERATNEGDNAQAKWVEDRIKELQQQAAVNVQELNLHSSELWKQLKQQKYGGLELLKMCRKGRTKYLTRAIVAAHVYASELLQLTGDTNQLQQQTSTIGYLDVLFAVTQDNPKINSTIHQEDTIGLWTKLEEILASRSGPTSDGNDAEGELSPQY</sequence>
<accession>A0A6A4D4I4</accession>
<feature type="compositionally biased region" description="Acidic residues" evidence="1">
    <location>
        <begin position="74"/>
        <end position="88"/>
    </location>
</feature>
<feature type="region of interest" description="Disordered" evidence="1">
    <location>
        <begin position="352"/>
        <end position="436"/>
    </location>
</feature>
<feature type="compositionally biased region" description="Acidic residues" evidence="1">
    <location>
        <begin position="565"/>
        <end position="577"/>
    </location>
</feature>
<proteinExistence type="predicted"/>
<feature type="compositionally biased region" description="Polar residues" evidence="1">
    <location>
        <begin position="368"/>
        <end position="378"/>
    </location>
</feature>